<dbReference type="Pfam" id="PF00191">
    <property type="entry name" value="Annexin"/>
    <property type="match status" value="1"/>
</dbReference>
<evidence type="ECO:0000313" key="5">
    <source>
        <dbReference type="Proteomes" id="UP000762676"/>
    </source>
</evidence>
<evidence type="ECO:0000256" key="3">
    <source>
        <dbReference type="ARBA" id="ARBA00023216"/>
    </source>
</evidence>
<gene>
    <name evidence="4" type="ORF">ElyMa_002766500</name>
</gene>
<keyword evidence="2" id="KW-0677">Repeat</keyword>
<protein>
    <submittedName>
        <fullName evidence="4">Annexin</fullName>
    </submittedName>
</protein>
<dbReference type="FunFam" id="1.10.220.10:FF:000005">
    <property type="entry name" value="Annexin"/>
    <property type="match status" value="1"/>
</dbReference>
<accession>A0AAV4HL36</accession>
<evidence type="ECO:0000313" key="4">
    <source>
        <dbReference type="EMBL" id="GFR98314.1"/>
    </source>
</evidence>
<organism evidence="4 5">
    <name type="scientific">Elysia marginata</name>
    <dbReference type="NCBI Taxonomy" id="1093978"/>
    <lineage>
        <taxon>Eukaryota</taxon>
        <taxon>Metazoa</taxon>
        <taxon>Spiralia</taxon>
        <taxon>Lophotrochozoa</taxon>
        <taxon>Mollusca</taxon>
        <taxon>Gastropoda</taxon>
        <taxon>Heterobranchia</taxon>
        <taxon>Euthyneura</taxon>
        <taxon>Panpulmonata</taxon>
        <taxon>Sacoglossa</taxon>
        <taxon>Placobranchoidea</taxon>
        <taxon>Plakobranchidae</taxon>
        <taxon>Elysia</taxon>
    </lineage>
</organism>
<evidence type="ECO:0000256" key="2">
    <source>
        <dbReference type="ARBA" id="ARBA00022737"/>
    </source>
</evidence>
<dbReference type="InterPro" id="IPR018502">
    <property type="entry name" value="Annexin_repeat"/>
</dbReference>
<comment type="similarity">
    <text evidence="1">Belongs to the annexin family.</text>
</comment>
<dbReference type="AlphaFoldDB" id="A0AAV4HL36"/>
<comment type="caution">
    <text evidence="4">The sequence shown here is derived from an EMBL/GenBank/DDBJ whole genome shotgun (WGS) entry which is preliminary data.</text>
</comment>
<keyword evidence="5" id="KW-1185">Reference proteome</keyword>
<evidence type="ECO:0000256" key="1">
    <source>
        <dbReference type="ARBA" id="ARBA00007831"/>
    </source>
</evidence>
<dbReference type="Gene3D" id="1.10.220.10">
    <property type="entry name" value="Annexin"/>
    <property type="match status" value="1"/>
</dbReference>
<dbReference type="EMBL" id="BMAT01005685">
    <property type="protein sequence ID" value="GFR98314.1"/>
    <property type="molecule type" value="Genomic_DNA"/>
</dbReference>
<dbReference type="PROSITE" id="PS51897">
    <property type="entry name" value="ANNEXIN_2"/>
    <property type="match status" value="1"/>
</dbReference>
<dbReference type="GO" id="GO:0005509">
    <property type="term" value="F:calcium ion binding"/>
    <property type="evidence" value="ECO:0007669"/>
    <property type="project" value="InterPro"/>
</dbReference>
<sequence length="178" mass="20035">MAAAPPPVWPTPLGTVQPANPFNPEAASTALRKAMKGLGTDEAAIIKILTTHCNAQRIEIEKVYKQMHGRTQVRHTTNKITMSENAIAENNGFEMIKRYLMFLLTHQQLLFEVITSLHVNSAKWQGDGGKTAVSFTEHNDTHMAVSARKNTYIIVKWRFLLELFCVRDMENSPIKTSK</sequence>
<reference evidence="4 5" key="1">
    <citation type="journal article" date="2021" name="Elife">
        <title>Chloroplast acquisition without the gene transfer in kleptoplastic sea slugs, Plakobranchus ocellatus.</title>
        <authorList>
            <person name="Maeda T."/>
            <person name="Takahashi S."/>
            <person name="Yoshida T."/>
            <person name="Shimamura S."/>
            <person name="Takaki Y."/>
            <person name="Nagai Y."/>
            <person name="Toyoda A."/>
            <person name="Suzuki Y."/>
            <person name="Arimoto A."/>
            <person name="Ishii H."/>
            <person name="Satoh N."/>
            <person name="Nishiyama T."/>
            <person name="Hasebe M."/>
            <person name="Maruyama T."/>
            <person name="Minagawa J."/>
            <person name="Obokata J."/>
            <person name="Shigenobu S."/>
        </authorList>
    </citation>
    <scope>NUCLEOTIDE SEQUENCE [LARGE SCALE GENOMIC DNA]</scope>
</reference>
<dbReference type="SUPFAM" id="SSF47874">
    <property type="entry name" value="Annexin"/>
    <property type="match status" value="1"/>
</dbReference>
<dbReference type="Proteomes" id="UP000762676">
    <property type="component" value="Unassembled WGS sequence"/>
</dbReference>
<keyword evidence="3" id="KW-0041">Annexin</keyword>
<dbReference type="InterPro" id="IPR037104">
    <property type="entry name" value="Annexin_sf"/>
</dbReference>
<name>A0AAV4HL36_9GAST</name>
<proteinExistence type="inferred from homology"/>
<dbReference type="GO" id="GO:0005544">
    <property type="term" value="F:calcium-dependent phospholipid binding"/>
    <property type="evidence" value="ECO:0007669"/>
    <property type="project" value="InterPro"/>
</dbReference>